<dbReference type="STRING" id="30019.A0A0M5J5H5"/>
<protein>
    <submittedName>
        <fullName evidence="3">CG9593</fullName>
    </submittedName>
</protein>
<dbReference type="PANTHER" id="PTHR19143:SF185">
    <property type="entry name" value="ANGIOPOIETIN-RELATED PROTEIN 5"/>
    <property type="match status" value="1"/>
</dbReference>
<keyword evidence="4" id="KW-1185">Reference proteome</keyword>
<dbReference type="InterPro" id="IPR014716">
    <property type="entry name" value="Fibrinogen_a/b/g_C_1"/>
</dbReference>
<evidence type="ECO:0000313" key="4">
    <source>
        <dbReference type="Proteomes" id="UP000494163"/>
    </source>
</evidence>
<dbReference type="SMR" id="A0A0M5J5H5"/>
<gene>
    <name evidence="3" type="ORF">Dbus_chr3Rg2468</name>
</gene>
<evidence type="ECO:0000256" key="1">
    <source>
        <dbReference type="SAM" id="SignalP"/>
    </source>
</evidence>
<dbReference type="Gene3D" id="3.90.215.10">
    <property type="entry name" value="Gamma Fibrinogen, chain A, domain 1"/>
    <property type="match status" value="1"/>
</dbReference>
<dbReference type="PROSITE" id="PS51406">
    <property type="entry name" value="FIBRINOGEN_C_2"/>
    <property type="match status" value="1"/>
</dbReference>
<dbReference type="InterPro" id="IPR036056">
    <property type="entry name" value="Fibrinogen-like_C"/>
</dbReference>
<dbReference type="Pfam" id="PF00147">
    <property type="entry name" value="Fibrinogen_C"/>
    <property type="match status" value="1"/>
</dbReference>
<accession>A0A0M5J5H5</accession>
<dbReference type="SUPFAM" id="SSF56496">
    <property type="entry name" value="Fibrinogen C-terminal domain-like"/>
    <property type="match status" value="1"/>
</dbReference>
<dbReference type="InterPro" id="IPR002181">
    <property type="entry name" value="Fibrinogen_a/b/g_C_dom"/>
</dbReference>
<feature type="chain" id="PRO_5005803554" evidence="1">
    <location>
        <begin position="22"/>
        <end position="347"/>
    </location>
</feature>
<dbReference type="InterPro" id="IPR050373">
    <property type="entry name" value="Fibrinogen_C-term_domain"/>
</dbReference>
<dbReference type="GO" id="GO:0005615">
    <property type="term" value="C:extracellular space"/>
    <property type="evidence" value="ECO:0007669"/>
    <property type="project" value="TreeGrafter"/>
</dbReference>
<feature type="signal peptide" evidence="1">
    <location>
        <begin position="1"/>
        <end position="21"/>
    </location>
</feature>
<sequence>MLLSTLFLLMLASSVPVPAETALLQLEEQLILIRNAQSVQYQKLMDLDFMFNQAVSKLSLQRDEAEEFAKTEFTKNNKVLHRVEKKVKQLLQNFSSSQDEMQRLLKLLIANVQETKETQPSVMTRFEDVYIQPVVADCSELDEQQRLDGVYKLLEPELNEVQRDLNERHCVFATSGTAWTVIQQRNESHPLVSFQRSWDEYRAGFGSLNGNFWFGNEFIHKILYRNDYVLRIELEDQTKLRTWVEYELFRLDSESYYFELLIGNINNNSTALDALTYHNGKAFNSSIGWWTDHKLAAKGKSNLNGQQLIWGNNYNTSLISSRMLIRPRKCNIRVNEKEYDEDSTFGL</sequence>
<dbReference type="PANTHER" id="PTHR19143">
    <property type="entry name" value="FIBRINOGEN/TENASCIN/ANGIOPOEITIN"/>
    <property type="match status" value="1"/>
</dbReference>
<dbReference type="Proteomes" id="UP000494163">
    <property type="component" value="Chromosome 3R"/>
</dbReference>
<reference evidence="3 4" key="1">
    <citation type="submission" date="2015-08" db="EMBL/GenBank/DDBJ databases">
        <title>Ancestral chromatin configuration constrains chromatin evolution on differentiating sex chromosomes in Drosophila.</title>
        <authorList>
            <person name="Zhou Q."/>
            <person name="Bachtrog D."/>
        </authorList>
    </citation>
    <scope>NUCLEOTIDE SEQUENCE [LARGE SCALE GENOMIC DNA]</scope>
    <source>
        <tissue evidence="3">Whole larvae</tissue>
    </source>
</reference>
<evidence type="ECO:0000259" key="2">
    <source>
        <dbReference type="PROSITE" id="PS51406"/>
    </source>
</evidence>
<dbReference type="OrthoDB" id="6145874at2759"/>
<organism evidence="3 4">
    <name type="scientific">Drosophila busckii</name>
    <name type="common">Fruit fly</name>
    <dbReference type="NCBI Taxonomy" id="30019"/>
    <lineage>
        <taxon>Eukaryota</taxon>
        <taxon>Metazoa</taxon>
        <taxon>Ecdysozoa</taxon>
        <taxon>Arthropoda</taxon>
        <taxon>Hexapoda</taxon>
        <taxon>Insecta</taxon>
        <taxon>Pterygota</taxon>
        <taxon>Neoptera</taxon>
        <taxon>Endopterygota</taxon>
        <taxon>Diptera</taxon>
        <taxon>Brachycera</taxon>
        <taxon>Muscomorpha</taxon>
        <taxon>Ephydroidea</taxon>
        <taxon>Drosophilidae</taxon>
        <taxon>Drosophila</taxon>
    </lineage>
</organism>
<proteinExistence type="predicted"/>
<keyword evidence="1" id="KW-0732">Signal</keyword>
<name>A0A0M5J5H5_DROBS</name>
<dbReference type="AlphaFoldDB" id="A0A0M5J5H5"/>
<feature type="domain" description="Fibrinogen C-terminal" evidence="2">
    <location>
        <begin position="129"/>
        <end position="283"/>
    </location>
</feature>
<dbReference type="OMA" id="GNWHNEY"/>
<dbReference type="EMBL" id="CP012526">
    <property type="protein sequence ID" value="ALC47718.1"/>
    <property type="molecule type" value="Genomic_DNA"/>
</dbReference>
<dbReference type="SMART" id="SM00186">
    <property type="entry name" value="FBG"/>
    <property type="match status" value="1"/>
</dbReference>
<evidence type="ECO:0000313" key="3">
    <source>
        <dbReference type="EMBL" id="ALC47718.1"/>
    </source>
</evidence>